<feature type="transmembrane region" description="Helical" evidence="8">
    <location>
        <begin position="34"/>
        <end position="52"/>
    </location>
</feature>
<organism evidence="9 10">
    <name type="scientific">Ollibium composti</name>
    <dbReference type="NCBI Taxonomy" id="2675109"/>
    <lineage>
        <taxon>Bacteria</taxon>
        <taxon>Pseudomonadati</taxon>
        <taxon>Pseudomonadota</taxon>
        <taxon>Alphaproteobacteria</taxon>
        <taxon>Hyphomicrobiales</taxon>
        <taxon>Phyllobacteriaceae</taxon>
        <taxon>Ollibium</taxon>
    </lineage>
</organism>
<evidence type="ECO:0000256" key="2">
    <source>
        <dbReference type="ARBA" id="ARBA00006679"/>
    </source>
</evidence>
<proteinExistence type="inferred from homology"/>
<dbReference type="EMBL" id="SSNY01000003">
    <property type="protein sequence ID" value="THF58492.1"/>
    <property type="molecule type" value="Genomic_DNA"/>
</dbReference>
<accession>A0ABY2Q9W5</accession>
<keyword evidence="4 8" id="KW-0812">Transmembrane</keyword>
<reference evidence="9 10" key="1">
    <citation type="submission" date="2019-04" db="EMBL/GenBank/DDBJ databases">
        <title>Mesorhizobium composti sp. nov., isolated from compost.</title>
        <authorList>
            <person name="Lin S.-Y."/>
            <person name="Hameed A."/>
            <person name="Hsieh Y.-T."/>
            <person name="Young C.-C."/>
        </authorList>
    </citation>
    <scope>NUCLEOTIDE SEQUENCE [LARGE SCALE GENOMIC DNA]</scope>
    <source>
        <strain evidence="9 10">CC-YTH430</strain>
    </source>
</reference>
<sequence>MNDRNRLSGRHRQSGVPTMSNTAAASGTISNASLAILAGRVLLSILFILAGYSKLTDIAGTAGWFGSIGLPMPTVTTVVVGLVELLGGLAVLIGFQTRIAAIVLALFTLGATAVAHLDFSQAGNALMLQKNLGLTGGFLLLVALGAGAYSIDAKRG</sequence>
<evidence type="ECO:0000256" key="5">
    <source>
        <dbReference type="ARBA" id="ARBA00022989"/>
    </source>
</evidence>
<dbReference type="PANTHER" id="PTHR33452">
    <property type="entry name" value="OXIDOREDUCTASE CATD-RELATED"/>
    <property type="match status" value="1"/>
</dbReference>
<dbReference type="InterPro" id="IPR051907">
    <property type="entry name" value="DoxX-like_oxidoreductase"/>
</dbReference>
<dbReference type="Proteomes" id="UP000306441">
    <property type="component" value="Unassembled WGS sequence"/>
</dbReference>
<comment type="caution">
    <text evidence="9">The sequence shown here is derived from an EMBL/GenBank/DDBJ whole genome shotgun (WGS) entry which is preliminary data.</text>
</comment>
<dbReference type="Pfam" id="PF07681">
    <property type="entry name" value="DoxX"/>
    <property type="match status" value="1"/>
</dbReference>
<dbReference type="InterPro" id="IPR032808">
    <property type="entry name" value="DoxX"/>
</dbReference>
<keyword evidence="6 8" id="KW-0472">Membrane</keyword>
<evidence type="ECO:0000256" key="6">
    <source>
        <dbReference type="ARBA" id="ARBA00023136"/>
    </source>
</evidence>
<dbReference type="PANTHER" id="PTHR33452:SF1">
    <property type="entry name" value="INNER MEMBRANE PROTEIN YPHA-RELATED"/>
    <property type="match status" value="1"/>
</dbReference>
<feature type="region of interest" description="Disordered" evidence="7">
    <location>
        <begin position="1"/>
        <end position="22"/>
    </location>
</feature>
<evidence type="ECO:0000256" key="4">
    <source>
        <dbReference type="ARBA" id="ARBA00022692"/>
    </source>
</evidence>
<keyword evidence="10" id="KW-1185">Reference proteome</keyword>
<comment type="subcellular location">
    <subcellularLocation>
        <location evidence="1">Cell membrane</location>
        <topology evidence="1">Multi-pass membrane protein</topology>
    </subcellularLocation>
</comment>
<evidence type="ECO:0000313" key="10">
    <source>
        <dbReference type="Proteomes" id="UP000306441"/>
    </source>
</evidence>
<evidence type="ECO:0000256" key="8">
    <source>
        <dbReference type="SAM" id="Phobius"/>
    </source>
</evidence>
<evidence type="ECO:0000256" key="1">
    <source>
        <dbReference type="ARBA" id="ARBA00004651"/>
    </source>
</evidence>
<name>A0ABY2Q9W5_9HYPH</name>
<dbReference type="RefSeq" id="WP_136355762.1">
    <property type="nucleotide sequence ID" value="NZ_SSNY01000003.1"/>
</dbReference>
<evidence type="ECO:0000256" key="3">
    <source>
        <dbReference type="ARBA" id="ARBA00022475"/>
    </source>
</evidence>
<feature type="transmembrane region" description="Helical" evidence="8">
    <location>
        <begin position="72"/>
        <end position="92"/>
    </location>
</feature>
<keyword evidence="3" id="KW-1003">Cell membrane</keyword>
<evidence type="ECO:0000313" key="9">
    <source>
        <dbReference type="EMBL" id="THF58492.1"/>
    </source>
</evidence>
<feature type="transmembrane region" description="Helical" evidence="8">
    <location>
        <begin position="99"/>
        <end position="119"/>
    </location>
</feature>
<comment type="similarity">
    <text evidence="2">Belongs to the DoxX family.</text>
</comment>
<keyword evidence="5 8" id="KW-1133">Transmembrane helix</keyword>
<protein>
    <submittedName>
        <fullName evidence="9">DoxX family protein</fullName>
    </submittedName>
</protein>
<evidence type="ECO:0000256" key="7">
    <source>
        <dbReference type="SAM" id="MobiDB-lite"/>
    </source>
</evidence>
<feature type="transmembrane region" description="Helical" evidence="8">
    <location>
        <begin position="131"/>
        <end position="151"/>
    </location>
</feature>
<gene>
    <name evidence="9" type="ORF">E6C48_07810</name>
</gene>